<feature type="region of interest" description="Disordered" evidence="1">
    <location>
        <begin position="1"/>
        <end position="66"/>
    </location>
</feature>
<evidence type="ECO:0000313" key="2">
    <source>
        <dbReference type="EMBL" id="KAK8129834.1"/>
    </source>
</evidence>
<feature type="region of interest" description="Disordered" evidence="1">
    <location>
        <begin position="245"/>
        <end position="298"/>
    </location>
</feature>
<evidence type="ECO:0000256" key="1">
    <source>
        <dbReference type="SAM" id="MobiDB-lite"/>
    </source>
</evidence>
<keyword evidence="3" id="KW-1185">Reference proteome</keyword>
<protein>
    <submittedName>
        <fullName evidence="2">Uncharacterized protein</fullName>
    </submittedName>
</protein>
<reference evidence="2 3" key="1">
    <citation type="submission" date="2023-01" db="EMBL/GenBank/DDBJ databases">
        <title>Analysis of 21 Apiospora genomes using comparative genomics revels a genus with tremendous synthesis potential of carbohydrate active enzymes and secondary metabolites.</title>
        <authorList>
            <person name="Sorensen T."/>
        </authorList>
    </citation>
    <scope>NUCLEOTIDE SEQUENCE [LARGE SCALE GENOMIC DNA]</scope>
    <source>
        <strain evidence="2 3">CBS 117206</strain>
    </source>
</reference>
<sequence>MPIRGGSPPAPARSKDDSEDEDGDGKSHVTIPQMTSWAPAIFVPAQFDYTQPQQPEEEDQAKPPEARQAHQQLNDLLAECDAHAAIVRSNHAWMVGREARRLQQAAVQAEVDYMASSKSLPRSKRLPPTEEDEKTLLWSMATVPVELQKQPQRRHSNPNSIPTAVGGNAAFTPYEVPPNFSFREVQALFPDQRDTPREHAVTSILNVARNAIFTADWYANAYQKRRNDKITSYVGERAKSFVPGVSSLGDHSTGQPTTATGAAAATPATSTAGGPKRRVSFAGSGKVDDDGGMPMDID</sequence>
<organism evidence="2 3">
    <name type="scientific">Apiospora kogelbergensis</name>
    <dbReference type="NCBI Taxonomy" id="1337665"/>
    <lineage>
        <taxon>Eukaryota</taxon>
        <taxon>Fungi</taxon>
        <taxon>Dikarya</taxon>
        <taxon>Ascomycota</taxon>
        <taxon>Pezizomycotina</taxon>
        <taxon>Sordariomycetes</taxon>
        <taxon>Xylariomycetidae</taxon>
        <taxon>Amphisphaeriales</taxon>
        <taxon>Apiosporaceae</taxon>
        <taxon>Apiospora</taxon>
    </lineage>
</organism>
<dbReference type="EMBL" id="JAQQWP010000002">
    <property type="protein sequence ID" value="KAK8129834.1"/>
    <property type="molecule type" value="Genomic_DNA"/>
</dbReference>
<feature type="compositionally biased region" description="Low complexity" evidence="1">
    <location>
        <begin position="253"/>
        <end position="274"/>
    </location>
</feature>
<gene>
    <name evidence="2" type="ORF">PG999_002214</name>
</gene>
<name>A0AAW0R7K3_9PEZI</name>
<comment type="caution">
    <text evidence="2">The sequence shown here is derived from an EMBL/GenBank/DDBJ whole genome shotgun (WGS) entry which is preliminary data.</text>
</comment>
<dbReference type="Proteomes" id="UP001392437">
    <property type="component" value="Unassembled WGS sequence"/>
</dbReference>
<dbReference type="AlphaFoldDB" id="A0AAW0R7K3"/>
<proteinExistence type="predicted"/>
<accession>A0AAW0R7K3</accession>
<evidence type="ECO:0000313" key="3">
    <source>
        <dbReference type="Proteomes" id="UP001392437"/>
    </source>
</evidence>